<dbReference type="InterPro" id="IPR010998">
    <property type="entry name" value="Integrase_recombinase_N"/>
</dbReference>
<accession>A0ABZ2I448</accession>
<keyword evidence="3" id="KW-0233">DNA recombination</keyword>
<organism evidence="7 8">
    <name type="scientific">Pelagibacterium nitratireducens</name>
    <dbReference type="NCBI Taxonomy" id="1046114"/>
    <lineage>
        <taxon>Bacteria</taxon>
        <taxon>Pseudomonadati</taxon>
        <taxon>Pseudomonadota</taxon>
        <taxon>Alphaproteobacteria</taxon>
        <taxon>Hyphomicrobiales</taxon>
        <taxon>Devosiaceae</taxon>
        <taxon>Pelagibacterium</taxon>
    </lineage>
</organism>
<feature type="domain" description="Core-binding (CB)" evidence="6">
    <location>
        <begin position="19"/>
        <end position="97"/>
    </location>
</feature>
<protein>
    <submittedName>
        <fullName evidence="7">Site-specific integrase</fullName>
    </submittedName>
</protein>
<proteinExistence type="predicted"/>
<dbReference type="EMBL" id="CP146275">
    <property type="protein sequence ID" value="WWT33326.1"/>
    <property type="molecule type" value="Genomic_DNA"/>
</dbReference>
<keyword evidence="1" id="KW-0229">DNA integration</keyword>
<dbReference type="InterPro" id="IPR011010">
    <property type="entry name" value="DNA_brk_join_enz"/>
</dbReference>
<dbReference type="Proteomes" id="UP001369958">
    <property type="component" value="Chromosome"/>
</dbReference>
<sequence>MTNLVTLDGPPPGDPDPVPDWQTVLERLRGAYADTTISGYGKDFRLFAAWCAQKDLCALPADPQTLERYLNEMIQTLSAATLVRRVAAIVRVHRALDLSNPAATEAVRLAMRRIKRHRPNRPRQAHGIDRALRAKLLKSCADDLAGKRDKALLALGFEGLCRRSEIAALDVKDLVTDRQGDLAILIRRGKTDQTGDGRVITLSAATAKIVCDWIEAAGLEAGPLIRPVYRGRPIARHMVGHSISRLLKEIAERADLPPETYQAISGHSLRVGAAQTLFVDGHDVLKLMKMGGWKSANTVFRYIERTEISLWM</sequence>
<dbReference type="PROSITE" id="PS51898">
    <property type="entry name" value="TYR_RECOMBINASE"/>
    <property type="match status" value="1"/>
</dbReference>
<dbReference type="PANTHER" id="PTHR34605:SF4">
    <property type="entry name" value="DNA ADENINE METHYLTRANSFERASE"/>
    <property type="match status" value="1"/>
</dbReference>
<dbReference type="SUPFAM" id="SSF47823">
    <property type="entry name" value="lambda integrase-like, N-terminal domain"/>
    <property type="match status" value="1"/>
</dbReference>
<evidence type="ECO:0000259" key="6">
    <source>
        <dbReference type="PROSITE" id="PS51900"/>
    </source>
</evidence>
<evidence type="ECO:0000313" key="8">
    <source>
        <dbReference type="Proteomes" id="UP001369958"/>
    </source>
</evidence>
<dbReference type="PROSITE" id="PS51900">
    <property type="entry name" value="CB"/>
    <property type="match status" value="1"/>
</dbReference>
<dbReference type="Gene3D" id="1.10.150.130">
    <property type="match status" value="1"/>
</dbReference>
<dbReference type="InterPro" id="IPR002104">
    <property type="entry name" value="Integrase_catalytic"/>
</dbReference>
<evidence type="ECO:0000256" key="3">
    <source>
        <dbReference type="ARBA" id="ARBA00023172"/>
    </source>
</evidence>
<dbReference type="Pfam" id="PF00589">
    <property type="entry name" value="Phage_integrase"/>
    <property type="match status" value="1"/>
</dbReference>
<name>A0ABZ2I448_9HYPH</name>
<evidence type="ECO:0000313" key="7">
    <source>
        <dbReference type="EMBL" id="WWT33326.1"/>
    </source>
</evidence>
<evidence type="ECO:0000256" key="2">
    <source>
        <dbReference type="ARBA" id="ARBA00023125"/>
    </source>
</evidence>
<reference evidence="7 8" key="1">
    <citation type="submission" date="2024-02" db="EMBL/GenBank/DDBJ databases">
        <title>Complete genome sequence of Pelagibacterium nitratireducens ZH15.</title>
        <authorList>
            <person name="Zhao L.H."/>
        </authorList>
    </citation>
    <scope>NUCLEOTIDE SEQUENCE [LARGE SCALE GENOMIC DNA]</scope>
    <source>
        <strain evidence="7 8">ZH15</strain>
    </source>
</reference>
<dbReference type="InterPro" id="IPR052925">
    <property type="entry name" value="Phage_Integrase-like_Recomb"/>
</dbReference>
<dbReference type="PANTHER" id="PTHR34605">
    <property type="entry name" value="PHAGE_INTEGRASE DOMAIN-CONTAINING PROTEIN"/>
    <property type="match status" value="1"/>
</dbReference>
<evidence type="ECO:0000259" key="5">
    <source>
        <dbReference type="PROSITE" id="PS51898"/>
    </source>
</evidence>
<dbReference type="Gene3D" id="1.10.443.10">
    <property type="entry name" value="Intergrase catalytic core"/>
    <property type="match status" value="1"/>
</dbReference>
<dbReference type="InterPro" id="IPR004107">
    <property type="entry name" value="Integrase_SAM-like_N"/>
</dbReference>
<dbReference type="CDD" id="cd00799">
    <property type="entry name" value="INT_Cre_C"/>
    <property type="match status" value="1"/>
</dbReference>
<dbReference type="InterPro" id="IPR013762">
    <property type="entry name" value="Integrase-like_cat_sf"/>
</dbReference>
<keyword evidence="2 4" id="KW-0238">DNA-binding</keyword>
<dbReference type="SUPFAM" id="SSF56349">
    <property type="entry name" value="DNA breaking-rejoining enzymes"/>
    <property type="match status" value="1"/>
</dbReference>
<feature type="domain" description="Tyr recombinase" evidence="5">
    <location>
        <begin position="123"/>
        <end position="312"/>
    </location>
</feature>
<evidence type="ECO:0000256" key="1">
    <source>
        <dbReference type="ARBA" id="ARBA00022908"/>
    </source>
</evidence>
<keyword evidence="8" id="KW-1185">Reference proteome</keyword>
<evidence type="ECO:0000256" key="4">
    <source>
        <dbReference type="PROSITE-ProRule" id="PRU01248"/>
    </source>
</evidence>
<dbReference type="InterPro" id="IPR044068">
    <property type="entry name" value="CB"/>
</dbReference>
<gene>
    <name evidence="7" type="ORF">V6617_02350</name>
</gene>
<dbReference type="Pfam" id="PF02899">
    <property type="entry name" value="Phage_int_SAM_1"/>
    <property type="match status" value="1"/>
</dbReference>
<dbReference type="RefSeq" id="WP_338608838.1">
    <property type="nucleotide sequence ID" value="NZ_CP146275.1"/>
</dbReference>